<dbReference type="Proteomes" id="UP000267268">
    <property type="component" value="Chromosome 1"/>
</dbReference>
<evidence type="ECO:0000256" key="1">
    <source>
        <dbReference type="SAM" id="Coils"/>
    </source>
</evidence>
<keyword evidence="1" id="KW-0175">Coiled coil</keyword>
<reference evidence="3 4" key="1">
    <citation type="submission" date="2018-12" db="EMBL/GenBank/DDBJ databases">
        <title>Flammeovirga pectinis sp. nov., isolated from the gut of the Korean scallop, Patinopecten yessoensis.</title>
        <authorList>
            <person name="Bae J.-W."/>
            <person name="Jeong Y.-S."/>
            <person name="Kang W."/>
        </authorList>
    </citation>
    <scope>NUCLEOTIDE SEQUENCE [LARGE SCALE GENOMIC DNA]</scope>
    <source>
        <strain evidence="3 4">L12M1</strain>
    </source>
</reference>
<dbReference type="GO" id="GO:1990112">
    <property type="term" value="C:RQC complex"/>
    <property type="evidence" value="ECO:0007669"/>
    <property type="project" value="TreeGrafter"/>
</dbReference>
<feature type="coiled-coil region" evidence="1">
    <location>
        <begin position="342"/>
        <end position="386"/>
    </location>
</feature>
<dbReference type="AlphaFoldDB" id="A0A3Q9FN77"/>
<dbReference type="InterPro" id="IPR008532">
    <property type="entry name" value="NFACT_RNA-bd"/>
</dbReference>
<dbReference type="EMBL" id="CP034562">
    <property type="protein sequence ID" value="AZQ61032.1"/>
    <property type="molecule type" value="Genomic_DNA"/>
</dbReference>
<feature type="domain" description="NFACT RNA-binding" evidence="2">
    <location>
        <begin position="414"/>
        <end position="504"/>
    </location>
</feature>
<dbReference type="PANTHER" id="PTHR15239">
    <property type="entry name" value="NUCLEAR EXPORT MEDIATOR FACTOR NEMF"/>
    <property type="match status" value="1"/>
</dbReference>
<name>A0A3Q9FN77_9BACT</name>
<sequence>MYLRKSEKKYIMFNNYYFLRQLSSSLKEHLVGMTLGACFSQSKDELMIGFYKGGREQWIRASLIPNFNLLTFPLDYQRKKVNSIDLFKEAIDQEVEDIIQYNNERAFLIKMTNNWGILFKMYGNRSNILLVHEGEVITLFQKRHIEDQNIDVSQLDRSLDQTKEGFFENGLRGTFPTLGKEALAYLVKNGWEDADKEKQWKMLSSIISKLENPKYYTIEENEQIHFLLFEEGTTLFETDNAIEAANEFFYRFSKRFFVEQERVPLLREIDKRLKQSRSYLKKNYARFEELTESARFEEIANIIMANLHAIPARTKKITLFDFYKDGDIVIKLNEFQTPQKNAETYYRKAKNQKLEVKNLEENINEKEEEMKRLQTHRDALNDLEMVREIRKYIKTNGLQKLQKNEPVFPFRKFEFKGFEIWVGKNAVNNDLLTQRFAHKRDLWLHARDVAGSHVVVKWKSKQPTFPINVIEKAASIAAYYSQRKTDTLCPVIYTPKKYVRKRKGDPAGLVVVDKESVVLIEPAPFSENLT</sequence>
<dbReference type="PANTHER" id="PTHR15239:SF6">
    <property type="entry name" value="RIBOSOME QUALITY CONTROL COMPLEX SUBUNIT NEMF"/>
    <property type="match status" value="1"/>
</dbReference>
<dbReference type="GO" id="GO:0043023">
    <property type="term" value="F:ribosomal large subunit binding"/>
    <property type="evidence" value="ECO:0007669"/>
    <property type="project" value="TreeGrafter"/>
</dbReference>
<dbReference type="GO" id="GO:0000049">
    <property type="term" value="F:tRNA binding"/>
    <property type="evidence" value="ECO:0007669"/>
    <property type="project" value="TreeGrafter"/>
</dbReference>
<dbReference type="InterPro" id="IPR051608">
    <property type="entry name" value="RQC_Subunit_NEMF"/>
</dbReference>
<evidence type="ECO:0000313" key="3">
    <source>
        <dbReference type="EMBL" id="AZQ61032.1"/>
    </source>
</evidence>
<gene>
    <name evidence="3" type="ORF">EI427_02000</name>
</gene>
<dbReference type="Pfam" id="PF05670">
    <property type="entry name" value="NFACT-R_1"/>
    <property type="match status" value="1"/>
</dbReference>
<accession>A0A3Q9FN77</accession>
<evidence type="ECO:0000313" key="4">
    <source>
        <dbReference type="Proteomes" id="UP000267268"/>
    </source>
</evidence>
<dbReference type="Pfam" id="PF05833">
    <property type="entry name" value="NFACT_N"/>
    <property type="match status" value="1"/>
</dbReference>
<protein>
    <submittedName>
        <fullName evidence="3">DUF814 domain-containing protein</fullName>
    </submittedName>
</protein>
<dbReference type="GO" id="GO:0072344">
    <property type="term" value="P:rescue of stalled ribosome"/>
    <property type="evidence" value="ECO:0007669"/>
    <property type="project" value="TreeGrafter"/>
</dbReference>
<dbReference type="Gene3D" id="2.30.310.10">
    <property type="entry name" value="ibrinogen binding protein from staphylococcus aureus domain"/>
    <property type="match status" value="1"/>
</dbReference>
<evidence type="ECO:0000259" key="2">
    <source>
        <dbReference type="Pfam" id="PF05670"/>
    </source>
</evidence>
<dbReference type="KEGG" id="fll:EI427_02000"/>
<organism evidence="3 4">
    <name type="scientific">Flammeovirga pectinis</name>
    <dbReference type="NCBI Taxonomy" id="2494373"/>
    <lineage>
        <taxon>Bacteria</taxon>
        <taxon>Pseudomonadati</taxon>
        <taxon>Bacteroidota</taxon>
        <taxon>Cytophagia</taxon>
        <taxon>Cytophagales</taxon>
        <taxon>Flammeovirgaceae</taxon>
        <taxon>Flammeovirga</taxon>
    </lineage>
</organism>
<dbReference type="OrthoDB" id="9766163at2"/>
<proteinExistence type="predicted"/>
<keyword evidence="4" id="KW-1185">Reference proteome</keyword>